<dbReference type="InterPro" id="IPR014710">
    <property type="entry name" value="RmlC-like_jellyroll"/>
</dbReference>
<name>A0ABW5IBZ3_9PSEU</name>
<dbReference type="Proteomes" id="UP001597542">
    <property type="component" value="Unassembled WGS sequence"/>
</dbReference>
<dbReference type="Gene3D" id="2.60.120.10">
    <property type="entry name" value="Jelly Rolls"/>
    <property type="match status" value="1"/>
</dbReference>
<proteinExistence type="predicted"/>
<keyword evidence="2" id="KW-1185">Reference proteome</keyword>
<dbReference type="Pfam" id="PF03079">
    <property type="entry name" value="ARD"/>
    <property type="match status" value="1"/>
</dbReference>
<dbReference type="EMBL" id="JBHUKQ010000024">
    <property type="protein sequence ID" value="MFD2486931.1"/>
    <property type="molecule type" value="Genomic_DNA"/>
</dbReference>
<dbReference type="SUPFAM" id="SSF51182">
    <property type="entry name" value="RmlC-like cupins"/>
    <property type="match status" value="1"/>
</dbReference>
<organism evidence="1 2">
    <name type="scientific">Amycolatopsis albidoflavus</name>
    <dbReference type="NCBI Taxonomy" id="102226"/>
    <lineage>
        <taxon>Bacteria</taxon>
        <taxon>Bacillati</taxon>
        <taxon>Actinomycetota</taxon>
        <taxon>Actinomycetes</taxon>
        <taxon>Pseudonocardiales</taxon>
        <taxon>Pseudonocardiaceae</taxon>
        <taxon>Amycolatopsis</taxon>
    </lineage>
</organism>
<comment type="caution">
    <text evidence="1">The sequence shown here is derived from an EMBL/GenBank/DDBJ whole genome shotgun (WGS) entry which is preliminary data.</text>
</comment>
<sequence>MTLLTVWPDDQPGHVLLRTEDTGAIVAELGRVGAGFARWPVVEGVSEGDVLVRYRGLVESRVGGAGDFSVDVPAGELPFAERSGGGAEDRFFVRGAAVWYLHAGREVHAVLCEAGDVLTIPAGVRHWHDGGPDFVTVRVRRPGGVEAGVVRGVVPGEFPGFGELVAERVGGAVLSG</sequence>
<gene>
    <name evidence="1" type="ORF">ACFSUT_42130</name>
</gene>
<protein>
    <submittedName>
        <fullName evidence="1">Cupin</fullName>
    </submittedName>
</protein>
<dbReference type="InterPro" id="IPR004313">
    <property type="entry name" value="ARD"/>
</dbReference>
<dbReference type="RefSeq" id="WP_344267392.1">
    <property type="nucleotide sequence ID" value="NZ_BAAAHV010000005.1"/>
</dbReference>
<evidence type="ECO:0000313" key="2">
    <source>
        <dbReference type="Proteomes" id="UP001597542"/>
    </source>
</evidence>
<accession>A0ABW5IBZ3</accession>
<evidence type="ECO:0000313" key="1">
    <source>
        <dbReference type="EMBL" id="MFD2486931.1"/>
    </source>
</evidence>
<reference evidence="2" key="1">
    <citation type="journal article" date="2019" name="Int. J. Syst. Evol. Microbiol.">
        <title>The Global Catalogue of Microorganisms (GCM) 10K type strain sequencing project: providing services to taxonomists for standard genome sequencing and annotation.</title>
        <authorList>
            <consortium name="The Broad Institute Genomics Platform"/>
            <consortium name="The Broad Institute Genome Sequencing Center for Infectious Disease"/>
            <person name="Wu L."/>
            <person name="Ma J."/>
        </authorList>
    </citation>
    <scope>NUCLEOTIDE SEQUENCE [LARGE SCALE GENOMIC DNA]</scope>
    <source>
        <strain evidence="2">CGMCC 4.7638</strain>
    </source>
</reference>
<dbReference type="InterPro" id="IPR011051">
    <property type="entry name" value="RmlC_Cupin_sf"/>
</dbReference>